<dbReference type="Proteomes" id="UP000238801">
    <property type="component" value="Unassembled WGS sequence"/>
</dbReference>
<gene>
    <name evidence="3" type="ORF">BCF33_2188</name>
</gene>
<evidence type="ECO:0000313" key="3">
    <source>
        <dbReference type="EMBL" id="PRY93321.1"/>
    </source>
</evidence>
<keyword evidence="2" id="KW-0732">Signal</keyword>
<dbReference type="Pfam" id="PF09608">
    <property type="entry name" value="Alph_Pro_TM"/>
    <property type="match status" value="1"/>
</dbReference>
<keyword evidence="4" id="KW-1185">Reference proteome</keyword>
<sequence>MIRALGLVALLLAAPAGNAQEVIADLDQTSVSIDSTFAGQEILVFGAFTADAPPDIVVTVAGPPEPATIRRKARRMGIWVNAAQAEVSAPAFYAVASTAPLDAILSPAADLRHAITLPHAVRSVAAGPGQSRSFVEALVRIRTASGAYRRDGEAVEVIGGRLFRTAIALPSDLTEGDYAARIFLLSEGAVIADYATALEVRKVGLERFLYRLAHDRPLVYGLMSLAIAIAAGWGAAGLFGLFRR</sequence>
<dbReference type="RefSeq" id="WP_106160923.1">
    <property type="nucleotide sequence ID" value="NZ_PVTT01000002.1"/>
</dbReference>
<keyword evidence="1" id="KW-0472">Membrane</keyword>
<organism evidence="3 4">
    <name type="scientific">Hasllibacter halocynthiae</name>
    <dbReference type="NCBI Taxonomy" id="595589"/>
    <lineage>
        <taxon>Bacteria</taxon>
        <taxon>Pseudomonadati</taxon>
        <taxon>Pseudomonadota</taxon>
        <taxon>Alphaproteobacteria</taxon>
        <taxon>Rhodobacterales</taxon>
        <taxon>Roseobacteraceae</taxon>
        <taxon>Hasllibacter</taxon>
    </lineage>
</organism>
<keyword evidence="1" id="KW-0812">Transmembrane</keyword>
<evidence type="ECO:0000256" key="1">
    <source>
        <dbReference type="SAM" id="Phobius"/>
    </source>
</evidence>
<protein>
    <submittedName>
        <fullName evidence="3">Uncharacterized protein (TIGR02186 family)</fullName>
    </submittedName>
</protein>
<evidence type="ECO:0000256" key="2">
    <source>
        <dbReference type="SAM" id="SignalP"/>
    </source>
</evidence>
<feature type="chain" id="PRO_5015394248" evidence="2">
    <location>
        <begin position="20"/>
        <end position="244"/>
    </location>
</feature>
<comment type="caution">
    <text evidence="3">The sequence shown here is derived from an EMBL/GenBank/DDBJ whole genome shotgun (WGS) entry which is preliminary data.</text>
</comment>
<evidence type="ECO:0000313" key="4">
    <source>
        <dbReference type="Proteomes" id="UP000238801"/>
    </source>
</evidence>
<accession>A0A2T0X315</accession>
<keyword evidence="1" id="KW-1133">Transmembrane helix</keyword>
<dbReference type="OrthoDB" id="9815212at2"/>
<reference evidence="3 4" key="1">
    <citation type="submission" date="2018-03" db="EMBL/GenBank/DDBJ databases">
        <title>Genomic Encyclopedia of Archaeal and Bacterial Type Strains, Phase II (KMG-II): from individual species to whole genera.</title>
        <authorList>
            <person name="Goeker M."/>
        </authorList>
    </citation>
    <scope>NUCLEOTIDE SEQUENCE [LARGE SCALE GENOMIC DNA]</scope>
    <source>
        <strain evidence="3 4">DSM 29318</strain>
    </source>
</reference>
<feature type="signal peptide" evidence="2">
    <location>
        <begin position="1"/>
        <end position="19"/>
    </location>
</feature>
<dbReference type="AlphaFoldDB" id="A0A2T0X315"/>
<proteinExistence type="predicted"/>
<feature type="transmembrane region" description="Helical" evidence="1">
    <location>
        <begin position="218"/>
        <end position="242"/>
    </location>
</feature>
<dbReference type="EMBL" id="PVTT01000002">
    <property type="protein sequence ID" value="PRY93321.1"/>
    <property type="molecule type" value="Genomic_DNA"/>
</dbReference>
<name>A0A2T0X315_9RHOB</name>
<dbReference type="InterPro" id="IPR019088">
    <property type="entry name" value="CHP02186-rel_TM"/>
</dbReference>